<comment type="subcellular location">
    <subcellularLocation>
        <location evidence="1">Membrane</location>
        <topology evidence="1">Multi-pass membrane protein</topology>
    </subcellularLocation>
</comment>
<keyword evidence="3" id="KW-1133">Transmembrane helix</keyword>
<evidence type="ECO:0000256" key="1">
    <source>
        <dbReference type="ARBA" id="ARBA00004141"/>
    </source>
</evidence>
<dbReference type="Gene3D" id="1.10.357.140">
    <property type="entry name" value="UbiA prenyltransferase"/>
    <property type="match status" value="1"/>
</dbReference>
<gene>
    <name evidence="6" type="ORF">ACFQV2_14645</name>
</gene>
<keyword evidence="7" id="KW-1185">Reference proteome</keyword>
<accession>A0ABW2TLG2</accession>
<evidence type="ECO:0000313" key="6">
    <source>
        <dbReference type="EMBL" id="MFC7614580.1"/>
    </source>
</evidence>
<feature type="signal peptide" evidence="5">
    <location>
        <begin position="1"/>
        <end position="22"/>
    </location>
</feature>
<keyword evidence="2" id="KW-0812">Transmembrane</keyword>
<sequence>MQQAVRTSGALALACHPAPALTVTALAAALAAAAGRTPAAIAGLTAAVLCGQLSVGWLNDLVDADRDAAVGRAGKPIADGRVPRRTAAIATALAAAARSR</sequence>
<evidence type="ECO:0000256" key="2">
    <source>
        <dbReference type="ARBA" id="ARBA00022692"/>
    </source>
</evidence>
<dbReference type="InterPro" id="IPR000537">
    <property type="entry name" value="UbiA_prenyltransferase"/>
</dbReference>
<protein>
    <submittedName>
        <fullName evidence="6">UbiA family prenyltransferase</fullName>
    </submittedName>
</protein>
<evidence type="ECO:0000256" key="3">
    <source>
        <dbReference type="ARBA" id="ARBA00022989"/>
    </source>
</evidence>
<dbReference type="Proteomes" id="UP001596512">
    <property type="component" value="Unassembled WGS sequence"/>
</dbReference>
<evidence type="ECO:0000313" key="7">
    <source>
        <dbReference type="Proteomes" id="UP001596512"/>
    </source>
</evidence>
<dbReference type="EMBL" id="JBHTEY010000004">
    <property type="protein sequence ID" value="MFC7614580.1"/>
    <property type="molecule type" value="Genomic_DNA"/>
</dbReference>
<evidence type="ECO:0000256" key="4">
    <source>
        <dbReference type="ARBA" id="ARBA00023136"/>
    </source>
</evidence>
<dbReference type="Pfam" id="PF01040">
    <property type="entry name" value="UbiA"/>
    <property type="match status" value="1"/>
</dbReference>
<comment type="caution">
    <text evidence="6">The sequence shown here is derived from an EMBL/GenBank/DDBJ whole genome shotgun (WGS) entry which is preliminary data.</text>
</comment>
<reference evidence="7" key="1">
    <citation type="journal article" date="2019" name="Int. J. Syst. Evol. Microbiol.">
        <title>The Global Catalogue of Microorganisms (GCM) 10K type strain sequencing project: providing services to taxonomists for standard genome sequencing and annotation.</title>
        <authorList>
            <consortium name="The Broad Institute Genomics Platform"/>
            <consortium name="The Broad Institute Genome Sequencing Center for Infectious Disease"/>
            <person name="Wu L."/>
            <person name="Ma J."/>
        </authorList>
    </citation>
    <scope>NUCLEOTIDE SEQUENCE [LARGE SCALE GENOMIC DNA]</scope>
    <source>
        <strain evidence="7">JCM 17695</strain>
    </source>
</reference>
<name>A0ABW2TLG2_9PSEU</name>
<organism evidence="6 7">
    <name type="scientific">Actinokineospora soli</name>
    <dbReference type="NCBI Taxonomy" id="1048753"/>
    <lineage>
        <taxon>Bacteria</taxon>
        <taxon>Bacillati</taxon>
        <taxon>Actinomycetota</taxon>
        <taxon>Actinomycetes</taxon>
        <taxon>Pseudonocardiales</taxon>
        <taxon>Pseudonocardiaceae</taxon>
        <taxon>Actinokineospora</taxon>
    </lineage>
</organism>
<feature type="chain" id="PRO_5045142951" evidence="5">
    <location>
        <begin position="23"/>
        <end position="100"/>
    </location>
</feature>
<proteinExistence type="predicted"/>
<keyword evidence="5" id="KW-0732">Signal</keyword>
<evidence type="ECO:0000256" key="5">
    <source>
        <dbReference type="SAM" id="SignalP"/>
    </source>
</evidence>
<keyword evidence="4" id="KW-0472">Membrane</keyword>
<dbReference type="InterPro" id="IPR044878">
    <property type="entry name" value="UbiA_sf"/>
</dbReference>